<gene>
    <name evidence="2" type="ORF">OUZ56_031060</name>
</gene>
<keyword evidence="1" id="KW-0732">Signal</keyword>
<keyword evidence="3" id="KW-1185">Reference proteome</keyword>
<organism evidence="2 3">
    <name type="scientific">Daphnia magna</name>
    <dbReference type="NCBI Taxonomy" id="35525"/>
    <lineage>
        <taxon>Eukaryota</taxon>
        <taxon>Metazoa</taxon>
        <taxon>Ecdysozoa</taxon>
        <taxon>Arthropoda</taxon>
        <taxon>Crustacea</taxon>
        <taxon>Branchiopoda</taxon>
        <taxon>Diplostraca</taxon>
        <taxon>Cladocera</taxon>
        <taxon>Anomopoda</taxon>
        <taxon>Daphniidae</taxon>
        <taxon>Daphnia</taxon>
    </lineage>
</organism>
<evidence type="ECO:0000313" key="2">
    <source>
        <dbReference type="EMBL" id="KAK4016102.1"/>
    </source>
</evidence>
<protein>
    <recommendedName>
        <fullName evidence="4">Secreted protein</fullName>
    </recommendedName>
</protein>
<dbReference type="Proteomes" id="UP001234178">
    <property type="component" value="Unassembled WGS sequence"/>
</dbReference>
<evidence type="ECO:0000313" key="3">
    <source>
        <dbReference type="Proteomes" id="UP001234178"/>
    </source>
</evidence>
<feature type="chain" id="PRO_5046459989" description="Secreted protein" evidence="1">
    <location>
        <begin position="18"/>
        <end position="68"/>
    </location>
</feature>
<proteinExistence type="predicted"/>
<dbReference type="EMBL" id="JAOYFB010000005">
    <property type="protein sequence ID" value="KAK4016102.1"/>
    <property type="molecule type" value="Genomic_DNA"/>
</dbReference>
<sequence length="68" mass="7322">MSFVLFSASSLVSHVATVGLCDVRCTQHYNASRTSRISTGARLSGSTRPPRYFNVNARICEAENASAV</sequence>
<accession>A0ABQ9ZT49</accession>
<name>A0ABQ9ZT49_9CRUS</name>
<evidence type="ECO:0008006" key="4">
    <source>
        <dbReference type="Google" id="ProtNLM"/>
    </source>
</evidence>
<comment type="caution">
    <text evidence="2">The sequence shown here is derived from an EMBL/GenBank/DDBJ whole genome shotgun (WGS) entry which is preliminary data.</text>
</comment>
<feature type="signal peptide" evidence="1">
    <location>
        <begin position="1"/>
        <end position="17"/>
    </location>
</feature>
<reference evidence="2 3" key="1">
    <citation type="journal article" date="2023" name="Nucleic Acids Res.">
        <title>The hologenome of Daphnia magna reveals possible DNA methylation and microbiome-mediated evolution of the host genome.</title>
        <authorList>
            <person name="Chaturvedi A."/>
            <person name="Li X."/>
            <person name="Dhandapani V."/>
            <person name="Marshall H."/>
            <person name="Kissane S."/>
            <person name="Cuenca-Cambronero M."/>
            <person name="Asole G."/>
            <person name="Calvet F."/>
            <person name="Ruiz-Romero M."/>
            <person name="Marangio P."/>
            <person name="Guigo R."/>
            <person name="Rago D."/>
            <person name="Mirbahai L."/>
            <person name="Eastwood N."/>
            <person name="Colbourne J.K."/>
            <person name="Zhou J."/>
            <person name="Mallon E."/>
            <person name="Orsini L."/>
        </authorList>
    </citation>
    <scope>NUCLEOTIDE SEQUENCE [LARGE SCALE GENOMIC DNA]</scope>
    <source>
        <strain evidence="2">LRV0_1</strain>
    </source>
</reference>
<evidence type="ECO:0000256" key="1">
    <source>
        <dbReference type="SAM" id="SignalP"/>
    </source>
</evidence>